<gene>
    <name evidence="8" type="ORF">QWY20_03090</name>
</gene>
<dbReference type="CDD" id="cd13127">
    <property type="entry name" value="MATE_tuaB_like"/>
    <property type="match status" value="1"/>
</dbReference>
<organism evidence="8 9">
    <name type="scientific">Alkalimonas cellulosilytica</name>
    <dbReference type="NCBI Taxonomy" id="3058395"/>
    <lineage>
        <taxon>Bacteria</taxon>
        <taxon>Pseudomonadati</taxon>
        <taxon>Pseudomonadota</taxon>
        <taxon>Gammaproteobacteria</taxon>
        <taxon>Alkalimonas</taxon>
    </lineage>
</organism>
<comment type="subcellular location">
    <subcellularLocation>
        <location evidence="1">Cell membrane</location>
        <topology evidence="1">Multi-pass membrane protein</topology>
    </subcellularLocation>
</comment>
<sequence length="498" mass="55141">MSDLDKINDQIDSNIQGKLFSGSFLMMLTRFGVKSIGLVSIIILARLLAPEDFGLIAMATAVYGFIELFSSFGLNTVLIQRKSTSNDDYNTAWTFKLLFGIITAVLLVLIAPYAAFYFDDPRLKNLIYLISITALFNGFSNVGIINFQKDLNFRKEMKFQIIPKFINFFVIISLAFTLRNYWALAIGIVFGSFISFIASYLMHPYRARLSLKSARSLMSFSKWLIVNNALTYAGDKLISLVIGRMLGASSVGFYSMTNEIASIPTVEIAAPINKASFPVYSKLQDNDAQLRNAYLNTISLSSSITMPAAVGIALIAPYLIAVALGDTWMEAVFLMQILALTSFFSSLYSNINYIYTAVGRPKVCFFFGVVKIISIYTLIYFLTPMYGVEGIGFSLFITSILMFACSQLTLKRSIGLSINSLGLAILRPTLSTIIMCIAISLFLSEVNLSNLAKLIIAIAIGVIAYSLTSIIVWKLQGKPIGIEHKILSVSKSLWAKYR</sequence>
<dbReference type="EMBL" id="JAUHLI010000002">
    <property type="protein sequence ID" value="MEE2000427.1"/>
    <property type="molecule type" value="Genomic_DNA"/>
</dbReference>
<proteinExistence type="inferred from homology"/>
<accession>A0ABU7J328</accession>
<name>A0ABU7J328_9GAMM</name>
<evidence type="ECO:0000256" key="6">
    <source>
        <dbReference type="ARBA" id="ARBA00023136"/>
    </source>
</evidence>
<dbReference type="Proteomes" id="UP001336314">
    <property type="component" value="Unassembled WGS sequence"/>
</dbReference>
<keyword evidence="6 7" id="KW-0472">Membrane</keyword>
<feature type="transmembrane region" description="Helical" evidence="7">
    <location>
        <begin position="388"/>
        <end position="409"/>
    </location>
</feature>
<feature type="transmembrane region" description="Helical" evidence="7">
    <location>
        <begin position="126"/>
        <end position="147"/>
    </location>
</feature>
<feature type="transmembrane region" description="Helical" evidence="7">
    <location>
        <begin position="91"/>
        <end position="114"/>
    </location>
</feature>
<dbReference type="Pfam" id="PF13440">
    <property type="entry name" value="Polysacc_synt_3"/>
    <property type="match status" value="1"/>
</dbReference>
<keyword evidence="9" id="KW-1185">Reference proteome</keyword>
<evidence type="ECO:0000256" key="7">
    <source>
        <dbReference type="SAM" id="Phobius"/>
    </source>
</evidence>
<feature type="transmembrane region" description="Helical" evidence="7">
    <location>
        <begin position="421"/>
        <end position="442"/>
    </location>
</feature>
<feature type="transmembrane region" description="Helical" evidence="7">
    <location>
        <begin position="304"/>
        <end position="325"/>
    </location>
</feature>
<evidence type="ECO:0000256" key="5">
    <source>
        <dbReference type="ARBA" id="ARBA00022989"/>
    </source>
</evidence>
<dbReference type="PANTHER" id="PTHR30250:SF10">
    <property type="entry name" value="LIPOPOLYSACCHARIDE BIOSYNTHESIS PROTEIN WZXC"/>
    <property type="match status" value="1"/>
</dbReference>
<feature type="transmembrane region" description="Helical" evidence="7">
    <location>
        <begin position="159"/>
        <end position="176"/>
    </location>
</feature>
<feature type="transmembrane region" description="Helical" evidence="7">
    <location>
        <begin position="363"/>
        <end position="382"/>
    </location>
</feature>
<evidence type="ECO:0000256" key="4">
    <source>
        <dbReference type="ARBA" id="ARBA00022692"/>
    </source>
</evidence>
<feature type="transmembrane region" description="Helical" evidence="7">
    <location>
        <begin position="55"/>
        <end position="79"/>
    </location>
</feature>
<feature type="transmembrane region" description="Helical" evidence="7">
    <location>
        <begin position="454"/>
        <end position="475"/>
    </location>
</feature>
<protein>
    <submittedName>
        <fullName evidence="8">Lipopolysaccharide biosynthesis protein</fullName>
    </submittedName>
</protein>
<reference evidence="8 9" key="1">
    <citation type="submission" date="2023-07" db="EMBL/GenBank/DDBJ databases">
        <title>Alkalimonas sp., MEB108 novel, alkaliphilic bacterium isolated from Lonar Lake, India.</title>
        <authorList>
            <person name="Joshi A."/>
            <person name="Thite S."/>
        </authorList>
    </citation>
    <scope>NUCLEOTIDE SEQUENCE [LARGE SCALE GENOMIC DNA]</scope>
    <source>
        <strain evidence="8 9">MEB108</strain>
    </source>
</reference>
<evidence type="ECO:0000256" key="1">
    <source>
        <dbReference type="ARBA" id="ARBA00004651"/>
    </source>
</evidence>
<dbReference type="PANTHER" id="PTHR30250">
    <property type="entry name" value="PST FAMILY PREDICTED COLANIC ACID TRANSPORTER"/>
    <property type="match status" value="1"/>
</dbReference>
<keyword evidence="5 7" id="KW-1133">Transmembrane helix</keyword>
<feature type="transmembrane region" description="Helical" evidence="7">
    <location>
        <begin position="182"/>
        <end position="202"/>
    </location>
</feature>
<evidence type="ECO:0000256" key="3">
    <source>
        <dbReference type="ARBA" id="ARBA00022475"/>
    </source>
</evidence>
<comment type="similarity">
    <text evidence="2">Belongs to the polysaccharide synthase family.</text>
</comment>
<dbReference type="InterPro" id="IPR050833">
    <property type="entry name" value="Poly_Biosynth_Transport"/>
</dbReference>
<feature type="transmembrane region" description="Helical" evidence="7">
    <location>
        <begin position="331"/>
        <end position="351"/>
    </location>
</feature>
<keyword evidence="4 7" id="KW-0812">Transmembrane</keyword>
<comment type="caution">
    <text evidence="8">The sequence shown here is derived from an EMBL/GenBank/DDBJ whole genome shotgun (WGS) entry which is preliminary data.</text>
</comment>
<evidence type="ECO:0000313" key="8">
    <source>
        <dbReference type="EMBL" id="MEE2000427.1"/>
    </source>
</evidence>
<evidence type="ECO:0000256" key="2">
    <source>
        <dbReference type="ARBA" id="ARBA00007430"/>
    </source>
</evidence>
<dbReference type="RefSeq" id="WP_330127567.1">
    <property type="nucleotide sequence ID" value="NZ_JAUHLI010000002.1"/>
</dbReference>
<evidence type="ECO:0000313" key="9">
    <source>
        <dbReference type="Proteomes" id="UP001336314"/>
    </source>
</evidence>
<feature type="transmembrane region" description="Helical" evidence="7">
    <location>
        <begin position="31"/>
        <end position="49"/>
    </location>
</feature>
<keyword evidence="3" id="KW-1003">Cell membrane</keyword>